<dbReference type="InterPro" id="IPR015421">
    <property type="entry name" value="PyrdxlP-dep_Trfase_major"/>
</dbReference>
<organism evidence="4 5">
    <name type="scientific">Holdemanella biformis</name>
    <dbReference type="NCBI Taxonomy" id="1735"/>
    <lineage>
        <taxon>Bacteria</taxon>
        <taxon>Bacillati</taxon>
        <taxon>Bacillota</taxon>
        <taxon>Erysipelotrichia</taxon>
        <taxon>Erysipelotrichales</taxon>
        <taxon>Erysipelotrichaceae</taxon>
        <taxon>Holdemanella</taxon>
    </lineage>
</organism>
<dbReference type="Pfam" id="PF01276">
    <property type="entry name" value="OKR_DC_1"/>
    <property type="match status" value="1"/>
</dbReference>
<accession>A0A395WEA5</accession>
<name>A0A395WEA5_9FIRM</name>
<dbReference type="Gene3D" id="3.90.100.10">
    <property type="entry name" value="Orn/Lys/Arg decarboxylase, C-terminal domain"/>
    <property type="match status" value="1"/>
</dbReference>
<dbReference type="PANTHER" id="PTHR43277">
    <property type="entry name" value="ARGININE DECARBOXYLASE"/>
    <property type="match status" value="1"/>
</dbReference>
<dbReference type="GeneID" id="66578580"/>
<sequence>MKTPIVNFLKSYQEKSPVRMHMPGHKGAGILGFEGMDLTEIYGADELFAVEGIIKESEQNASSLFGCPTYYSTQGSTLCIQTMCTILCQDAKSKGKKPKILAGRNAHRSFIHAAALLDFEIEWLYGNSDYLSCTISTETLEKEIVENNPTAVYLTNPDYLGNLLDIKSLASICKKHDVLLAIDNAHGAYLRFLEPSLHPIDLGADLCCDSAHKTLPVLTGGAYLHLSDSLNQVWKNDVKHFMEYFSSTSPSYLIMASLDAANEVLDTTFKKSLSECIQRVDVLKNALIQHGYTILSGEPMKITISTKEFGYTGNEIANFLMECDIYPEFYDSDYIVLMPSPYNTKDDLKRLETCLCKIERKSVVFNSFPKLERARKVMSVRQALFAPSTMIEVSKSLGQVCSSVSVSCPPAILPVIPGEVISKSAIEVMKYYGIETVRVVKE</sequence>
<evidence type="ECO:0000313" key="4">
    <source>
        <dbReference type="EMBL" id="RGU93776.1"/>
    </source>
</evidence>
<dbReference type="InterPro" id="IPR052357">
    <property type="entry name" value="Orn_Lys_Arg_decarboxylase-I"/>
</dbReference>
<protein>
    <submittedName>
        <fullName evidence="4">Aminotransferase class V-fold PLP-dependent enzyme</fullName>
    </submittedName>
</protein>
<feature type="domain" description="Orn/Lys/Arg decarboxylases family 1 pyridoxal-P attachment site" evidence="3">
    <location>
        <begin position="3"/>
        <end position="287"/>
    </location>
</feature>
<keyword evidence="4" id="KW-0808">Transferase</keyword>
<evidence type="ECO:0000313" key="5">
    <source>
        <dbReference type="Proteomes" id="UP000265489"/>
    </source>
</evidence>
<evidence type="ECO:0000259" key="3">
    <source>
        <dbReference type="Pfam" id="PF01276"/>
    </source>
</evidence>
<dbReference type="EMBL" id="QRYQ01000002">
    <property type="protein sequence ID" value="RGU93776.1"/>
    <property type="molecule type" value="Genomic_DNA"/>
</dbReference>
<dbReference type="InterPro" id="IPR000310">
    <property type="entry name" value="Orn/Lys/Arg_deCO2ase_major_dom"/>
</dbReference>
<dbReference type="AlphaFoldDB" id="A0A395WEA5"/>
<proteinExistence type="predicted"/>
<dbReference type="GO" id="GO:0008483">
    <property type="term" value="F:transaminase activity"/>
    <property type="evidence" value="ECO:0007669"/>
    <property type="project" value="UniProtKB-KW"/>
</dbReference>
<dbReference type="PANTHER" id="PTHR43277:SF4">
    <property type="entry name" value="ARGININE DECARBOXYLASE"/>
    <property type="match status" value="1"/>
</dbReference>
<dbReference type="RefSeq" id="WP_118324553.1">
    <property type="nucleotide sequence ID" value="NZ_CATXNH010000055.1"/>
</dbReference>
<comment type="cofactor">
    <cofactor evidence="1">
        <name>pyridoxal 5'-phosphate</name>
        <dbReference type="ChEBI" id="CHEBI:597326"/>
    </cofactor>
</comment>
<reference evidence="4 5" key="1">
    <citation type="submission" date="2018-08" db="EMBL/GenBank/DDBJ databases">
        <title>A genome reference for cultivated species of the human gut microbiota.</title>
        <authorList>
            <person name="Zou Y."/>
            <person name="Xue W."/>
            <person name="Luo G."/>
        </authorList>
    </citation>
    <scope>NUCLEOTIDE SEQUENCE [LARGE SCALE GENOMIC DNA]</scope>
    <source>
        <strain evidence="4 5">AF15-20</strain>
    </source>
</reference>
<comment type="caution">
    <text evidence="4">The sequence shown here is derived from an EMBL/GenBank/DDBJ whole genome shotgun (WGS) entry which is preliminary data.</text>
</comment>
<dbReference type="Proteomes" id="UP000265489">
    <property type="component" value="Unassembled WGS sequence"/>
</dbReference>
<keyword evidence="4" id="KW-0032">Aminotransferase</keyword>
<dbReference type="Gene3D" id="3.40.640.10">
    <property type="entry name" value="Type I PLP-dependent aspartate aminotransferase-like (Major domain)"/>
    <property type="match status" value="1"/>
</dbReference>
<gene>
    <name evidence="4" type="ORF">DWW32_01835</name>
</gene>
<keyword evidence="2" id="KW-0663">Pyridoxal phosphate</keyword>
<evidence type="ECO:0000256" key="1">
    <source>
        <dbReference type="ARBA" id="ARBA00001933"/>
    </source>
</evidence>
<dbReference type="SUPFAM" id="SSF53383">
    <property type="entry name" value="PLP-dependent transferases"/>
    <property type="match status" value="1"/>
</dbReference>
<evidence type="ECO:0000256" key="2">
    <source>
        <dbReference type="ARBA" id="ARBA00022898"/>
    </source>
</evidence>
<dbReference type="InterPro" id="IPR015424">
    <property type="entry name" value="PyrdxlP-dep_Trfase"/>
</dbReference>